<evidence type="ECO:0000313" key="1">
    <source>
        <dbReference type="EMBL" id="CAA9478424.1"/>
    </source>
</evidence>
<dbReference type="AlphaFoldDB" id="A0A6J4RQD6"/>
<organism evidence="1">
    <name type="scientific">uncultured Segetibacter sp</name>
    <dbReference type="NCBI Taxonomy" id="481133"/>
    <lineage>
        <taxon>Bacteria</taxon>
        <taxon>Pseudomonadati</taxon>
        <taxon>Bacteroidota</taxon>
        <taxon>Chitinophagia</taxon>
        <taxon>Chitinophagales</taxon>
        <taxon>Chitinophagaceae</taxon>
        <taxon>Segetibacter</taxon>
        <taxon>environmental samples</taxon>
    </lineage>
</organism>
<dbReference type="EMBL" id="CADCVN010000327">
    <property type="protein sequence ID" value="CAA9478424.1"/>
    <property type="molecule type" value="Genomic_DNA"/>
</dbReference>
<protein>
    <submittedName>
        <fullName evidence="1">Uncharacterized protein</fullName>
    </submittedName>
</protein>
<gene>
    <name evidence="1" type="ORF">AVDCRST_MAG96-876</name>
</gene>
<accession>A0A6J4RQD6</accession>
<reference evidence="1" key="1">
    <citation type="submission" date="2020-02" db="EMBL/GenBank/DDBJ databases">
        <authorList>
            <person name="Meier V. D."/>
        </authorList>
    </citation>
    <scope>NUCLEOTIDE SEQUENCE</scope>
    <source>
        <strain evidence="1">AVDCRST_MAG96</strain>
    </source>
</reference>
<name>A0A6J4RQD6_9BACT</name>
<proteinExistence type="predicted"/>
<sequence>MIMARGTPHFLRHVKDESGDYLEVENTVQPNVGPPSFRKNQA</sequence>